<organism evidence="17 18">
    <name type="scientific">Moniliophthora roreri</name>
    <name type="common">Frosty pod rot fungus</name>
    <name type="synonym">Monilia roreri</name>
    <dbReference type="NCBI Taxonomy" id="221103"/>
    <lineage>
        <taxon>Eukaryota</taxon>
        <taxon>Fungi</taxon>
        <taxon>Dikarya</taxon>
        <taxon>Basidiomycota</taxon>
        <taxon>Agaricomycotina</taxon>
        <taxon>Agaricomycetes</taxon>
        <taxon>Agaricomycetidae</taxon>
        <taxon>Agaricales</taxon>
        <taxon>Marasmiineae</taxon>
        <taxon>Marasmiaceae</taxon>
        <taxon>Moniliophthora</taxon>
    </lineage>
</organism>
<keyword evidence="7" id="KW-0249">Electron transport</keyword>
<feature type="domain" description="FAD-binding FR-type" evidence="16">
    <location>
        <begin position="328"/>
        <end position="452"/>
    </location>
</feature>
<dbReference type="InterPro" id="IPR017927">
    <property type="entry name" value="FAD-bd_FR_type"/>
</dbReference>
<feature type="region of interest" description="Disordered" evidence="14">
    <location>
        <begin position="94"/>
        <end position="132"/>
    </location>
</feature>
<dbReference type="PROSITE" id="PS51384">
    <property type="entry name" value="FAD_FR"/>
    <property type="match status" value="1"/>
</dbReference>
<feature type="transmembrane region" description="Helical" evidence="15">
    <location>
        <begin position="44"/>
        <end position="64"/>
    </location>
</feature>
<dbReference type="GO" id="GO:0052851">
    <property type="term" value="F:ferric-chelate reductase (NADPH) activity"/>
    <property type="evidence" value="ECO:0007669"/>
    <property type="project" value="UniProtKB-EC"/>
</dbReference>
<evidence type="ECO:0000313" key="18">
    <source>
        <dbReference type="Proteomes" id="UP000054988"/>
    </source>
</evidence>
<feature type="transmembrane region" description="Helical" evidence="15">
    <location>
        <begin position="234"/>
        <end position="253"/>
    </location>
</feature>
<dbReference type="InterPro" id="IPR013130">
    <property type="entry name" value="Fe3_Rdtase_TM_dom"/>
</dbReference>
<keyword evidence="4" id="KW-0813">Transport</keyword>
<name>A0A0W0FVG5_MONRR</name>
<sequence>MVNLTSLSTTPVGAYSSFPITTTLPPVYAWQAPQTISDIESFGLLYHINLFLFGILGLIFLFRLPRLLARCWSMSELTDTLFLHHHSLGTHRRVQFNSEKGPTHRDLSTDNSHNRSPRSYQRVDDKGRPIVPSYPPHVSSCPKLLRPLLRMLRRRIAPGISIGKVLVMGLYFAIMLYPGFYQVNPFADPDRYGWIAVSQYPLALALAAKNSVLGSVLGVGYEKLNFMHRFIGKTIVLAANIHCLGYFYSWTLLGIFSQAIKAPTAYWGLIALICLDLLYFFSTSFWRQNAYNMFISTHVVCAILLLPATLMHKPVMAPYIYAALGLLLLDYLLRIVRTRYNITAIIRPLPEFGVTHIEIPKLNAGWRAGQHVRLRVVTSGMGALGWTEIHPFTIASVPDGPEGVVLMCKKAGDWTERLYDFAKSGGQRGRGEFEGREVKVWIEGPYGGPGPIIFSSFSAAVFIAGGSGITFALSSVQDLVRKDLEATSRVKIIELVWVVQDASSLVPLLPILTSMIQQSLFTPLRISIFYTKAPTGKFPFSEDFFRSTSLTLSPGRPKISKIIEGTINKAVSLGSGGERYKDQGRISGLAIGICGPTEMVDGVYEEVGKVDPLRRHQVGGVEVHEETFGW</sequence>
<dbReference type="InterPro" id="IPR051410">
    <property type="entry name" value="Ferric/Cupric_Reductase"/>
</dbReference>
<dbReference type="Gene3D" id="3.40.50.80">
    <property type="entry name" value="Nucleotide-binding domain of ferredoxin-NADP reductase (FNR) module"/>
    <property type="match status" value="1"/>
</dbReference>
<comment type="catalytic activity">
    <reaction evidence="13">
        <text>2 a Fe(II)-siderophore + NADP(+) + H(+) = 2 a Fe(III)-siderophore + NADPH</text>
        <dbReference type="Rhea" id="RHEA:28795"/>
        <dbReference type="Rhea" id="RHEA-COMP:11342"/>
        <dbReference type="Rhea" id="RHEA-COMP:11344"/>
        <dbReference type="ChEBI" id="CHEBI:15378"/>
        <dbReference type="ChEBI" id="CHEBI:29033"/>
        <dbReference type="ChEBI" id="CHEBI:29034"/>
        <dbReference type="ChEBI" id="CHEBI:57783"/>
        <dbReference type="ChEBI" id="CHEBI:58349"/>
        <dbReference type="EC" id="1.16.1.9"/>
    </reaction>
</comment>
<evidence type="ECO:0000313" key="17">
    <source>
        <dbReference type="EMBL" id="KTB40240.1"/>
    </source>
</evidence>
<dbReference type="GO" id="GO:0006879">
    <property type="term" value="P:intracellular iron ion homeostasis"/>
    <property type="evidence" value="ECO:0007669"/>
    <property type="project" value="TreeGrafter"/>
</dbReference>
<proteinExistence type="inferred from homology"/>
<evidence type="ECO:0000256" key="1">
    <source>
        <dbReference type="ARBA" id="ARBA00004651"/>
    </source>
</evidence>
<evidence type="ECO:0000256" key="10">
    <source>
        <dbReference type="ARBA" id="ARBA00023065"/>
    </source>
</evidence>
<evidence type="ECO:0000256" key="8">
    <source>
        <dbReference type="ARBA" id="ARBA00022989"/>
    </source>
</evidence>
<dbReference type="SUPFAM" id="SSF52343">
    <property type="entry name" value="Ferredoxin reductase-like, C-terminal NADP-linked domain"/>
    <property type="match status" value="1"/>
</dbReference>
<evidence type="ECO:0000259" key="16">
    <source>
        <dbReference type="PROSITE" id="PS51384"/>
    </source>
</evidence>
<evidence type="ECO:0000256" key="15">
    <source>
        <dbReference type="SAM" id="Phobius"/>
    </source>
</evidence>
<dbReference type="EMBL" id="LATX01001595">
    <property type="protein sequence ID" value="KTB40240.1"/>
    <property type="molecule type" value="Genomic_DNA"/>
</dbReference>
<keyword evidence="12" id="KW-0325">Glycoprotein</keyword>
<evidence type="ECO:0000256" key="9">
    <source>
        <dbReference type="ARBA" id="ARBA00023002"/>
    </source>
</evidence>
<keyword evidence="5" id="KW-1003">Cell membrane</keyword>
<dbReference type="Proteomes" id="UP000054988">
    <property type="component" value="Unassembled WGS sequence"/>
</dbReference>
<accession>A0A0W0FVG5</accession>
<dbReference type="SUPFAM" id="SSF63380">
    <property type="entry name" value="Riboflavin synthase domain-like"/>
    <property type="match status" value="1"/>
</dbReference>
<dbReference type="eggNOG" id="KOG0039">
    <property type="taxonomic scope" value="Eukaryota"/>
</dbReference>
<dbReference type="InterPro" id="IPR017938">
    <property type="entry name" value="Riboflavin_synthase-like_b-brl"/>
</dbReference>
<dbReference type="EC" id="1.16.1.9" evidence="3"/>
<dbReference type="InterPro" id="IPR013121">
    <property type="entry name" value="Fe_red_NAD-bd_6"/>
</dbReference>
<dbReference type="Pfam" id="PF08022">
    <property type="entry name" value="FAD_binding_8"/>
    <property type="match status" value="1"/>
</dbReference>
<comment type="subcellular location">
    <subcellularLocation>
        <location evidence="1">Cell membrane</location>
        <topology evidence="1">Multi-pass membrane protein</topology>
    </subcellularLocation>
</comment>
<keyword evidence="6 15" id="KW-0812">Transmembrane</keyword>
<evidence type="ECO:0000256" key="6">
    <source>
        <dbReference type="ARBA" id="ARBA00022692"/>
    </source>
</evidence>
<feature type="transmembrane region" description="Helical" evidence="15">
    <location>
        <begin position="265"/>
        <end position="281"/>
    </location>
</feature>
<evidence type="ECO:0000256" key="14">
    <source>
        <dbReference type="SAM" id="MobiDB-lite"/>
    </source>
</evidence>
<evidence type="ECO:0000256" key="3">
    <source>
        <dbReference type="ARBA" id="ARBA00012668"/>
    </source>
</evidence>
<keyword evidence="11 15" id="KW-0472">Membrane</keyword>
<reference evidence="17 18" key="1">
    <citation type="submission" date="2015-12" db="EMBL/GenBank/DDBJ databases">
        <title>Draft genome sequence of Moniliophthora roreri, the causal agent of frosty pod rot of cacao.</title>
        <authorList>
            <person name="Aime M.C."/>
            <person name="Diaz-Valderrama J.R."/>
            <person name="Kijpornyongpan T."/>
            <person name="Phillips-Mora W."/>
        </authorList>
    </citation>
    <scope>NUCLEOTIDE SEQUENCE [LARGE SCALE GENOMIC DNA]</scope>
    <source>
        <strain evidence="17 18">MCA 2952</strain>
    </source>
</reference>
<evidence type="ECO:0000256" key="13">
    <source>
        <dbReference type="ARBA" id="ARBA00048483"/>
    </source>
</evidence>
<dbReference type="InterPro" id="IPR039261">
    <property type="entry name" value="FNR_nucleotide-bd"/>
</dbReference>
<dbReference type="GO" id="GO:0006826">
    <property type="term" value="P:iron ion transport"/>
    <property type="evidence" value="ECO:0007669"/>
    <property type="project" value="TreeGrafter"/>
</dbReference>
<dbReference type="SFLD" id="SFLDG01168">
    <property type="entry name" value="Ferric_reductase_subgroup_(FRE"/>
    <property type="match status" value="1"/>
</dbReference>
<protein>
    <recommendedName>
        <fullName evidence="3">ferric-chelate reductase (NADPH)</fullName>
        <ecNumber evidence="3">1.16.1.9</ecNumber>
    </recommendedName>
</protein>
<comment type="caution">
    <text evidence="17">The sequence shown here is derived from an EMBL/GenBank/DDBJ whole genome shotgun (WGS) entry which is preliminary data.</text>
</comment>
<keyword evidence="9" id="KW-0560">Oxidoreductase</keyword>
<keyword evidence="8 15" id="KW-1133">Transmembrane helix</keyword>
<evidence type="ECO:0000256" key="2">
    <source>
        <dbReference type="ARBA" id="ARBA00006278"/>
    </source>
</evidence>
<feature type="transmembrane region" description="Helical" evidence="15">
    <location>
        <begin position="200"/>
        <end position="222"/>
    </location>
</feature>
<dbReference type="AlphaFoldDB" id="A0A0W0FVG5"/>
<gene>
    <name evidence="17" type="ORF">WG66_7187</name>
</gene>
<feature type="transmembrane region" description="Helical" evidence="15">
    <location>
        <begin position="156"/>
        <end position="180"/>
    </location>
</feature>
<dbReference type="SFLD" id="SFLDS00052">
    <property type="entry name" value="Ferric_Reductase_Domain"/>
    <property type="match status" value="1"/>
</dbReference>
<dbReference type="Pfam" id="PF08030">
    <property type="entry name" value="NAD_binding_6"/>
    <property type="match status" value="1"/>
</dbReference>
<dbReference type="CDD" id="cd06186">
    <property type="entry name" value="NOX_Duox_like_FAD_NADP"/>
    <property type="match status" value="1"/>
</dbReference>
<evidence type="ECO:0000256" key="5">
    <source>
        <dbReference type="ARBA" id="ARBA00022475"/>
    </source>
</evidence>
<dbReference type="PANTHER" id="PTHR32361:SF9">
    <property type="entry name" value="FERRIC REDUCTASE TRANSMEMBRANE COMPONENT 3-RELATED"/>
    <property type="match status" value="1"/>
</dbReference>
<dbReference type="PANTHER" id="PTHR32361">
    <property type="entry name" value="FERRIC/CUPRIC REDUCTASE TRANSMEMBRANE COMPONENT"/>
    <property type="match status" value="1"/>
</dbReference>
<dbReference type="GO" id="GO:0005886">
    <property type="term" value="C:plasma membrane"/>
    <property type="evidence" value="ECO:0007669"/>
    <property type="project" value="UniProtKB-SubCell"/>
</dbReference>
<keyword evidence="10" id="KW-0406">Ion transport</keyword>
<dbReference type="Pfam" id="PF01794">
    <property type="entry name" value="Ferric_reduct"/>
    <property type="match status" value="1"/>
</dbReference>
<evidence type="ECO:0000256" key="7">
    <source>
        <dbReference type="ARBA" id="ARBA00022982"/>
    </source>
</evidence>
<evidence type="ECO:0000256" key="4">
    <source>
        <dbReference type="ARBA" id="ARBA00022448"/>
    </source>
</evidence>
<dbReference type="InterPro" id="IPR013112">
    <property type="entry name" value="FAD-bd_8"/>
</dbReference>
<evidence type="ECO:0000256" key="11">
    <source>
        <dbReference type="ARBA" id="ARBA00023136"/>
    </source>
</evidence>
<dbReference type="GO" id="GO:0015677">
    <property type="term" value="P:copper ion import"/>
    <property type="evidence" value="ECO:0007669"/>
    <property type="project" value="TreeGrafter"/>
</dbReference>
<feature type="transmembrane region" description="Helical" evidence="15">
    <location>
        <begin position="293"/>
        <end position="310"/>
    </location>
</feature>
<evidence type="ECO:0000256" key="12">
    <source>
        <dbReference type="ARBA" id="ARBA00023180"/>
    </source>
</evidence>
<feature type="transmembrane region" description="Helical" evidence="15">
    <location>
        <begin position="316"/>
        <end position="333"/>
    </location>
</feature>
<comment type="similarity">
    <text evidence="2">Belongs to the ferric reductase (FRE) family.</text>
</comment>